<evidence type="ECO:0000256" key="3">
    <source>
        <dbReference type="ARBA" id="ARBA00012687"/>
    </source>
</evidence>
<comment type="pathway">
    <text evidence="11">Bacterial outer membrane biogenesis; LPS lipid A biosynthesis.</text>
</comment>
<organism evidence="13 14">
    <name type="scientific">Roseomonas gilardii</name>
    <dbReference type="NCBI Taxonomy" id="257708"/>
    <lineage>
        <taxon>Bacteria</taxon>
        <taxon>Pseudomonadati</taxon>
        <taxon>Pseudomonadota</taxon>
        <taxon>Alphaproteobacteria</taxon>
        <taxon>Acetobacterales</taxon>
        <taxon>Roseomonadaceae</taxon>
        <taxon>Roseomonas</taxon>
    </lineage>
</organism>
<dbReference type="STRING" id="257708.RGI145_10595"/>
<evidence type="ECO:0000256" key="1">
    <source>
        <dbReference type="ARBA" id="ARBA00002056"/>
    </source>
</evidence>
<dbReference type="SUPFAM" id="SSF53756">
    <property type="entry name" value="UDP-Glycosyltransferase/glycogen phosphorylase"/>
    <property type="match status" value="1"/>
</dbReference>
<evidence type="ECO:0000256" key="10">
    <source>
        <dbReference type="ARBA" id="ARBA00048975"/>
    </source>
</evidence>
<protein>
    <recommendedName>
        <fullName evidence="4 11">Lipid-A-disaccharide synthase</fullName>
        <ecNumber evidence="3 11">2.4.1.182</ecNumber>
    </recommendedName>
</protein>
<keyword evidence="9 11" id="KW-0443">Lipid metabolism</keyword>
<accession>A0A1L7AFB0</accession>
<dbReference type="UniPathway" id="UPA00973"/>
<evidence type="ECO:0000256" key="9">
    <source>
        <dbReference type="ARBA" id="ARBA00023098"/>
    </source>
</evidence>
<keyword evidence="7 11" id="KW-0328">Glycosyltransferase</keyword>
<dbReference type="eggNOG" id="COG0763">
    <property type="taxonomic scope" value="Bacteria"/>
</dbReference>
<dbReference type="KEGG" id="rgi:RGI145_10595"/>
<evidence type="ECO:0000313" key="13">
    <source>
        <dbReference type="EMBL" id="APT57478.1"/>
    </source>
</evidence>
<comment type="catalytic activity">
    <reaction evidence="10 11">
        <text>a lipid X + a UDP-2-N,3-O-bis[(3R)-3-hydroxyacyl]-alpha-D-glucosamine = a lipid A disaccharide + UDP + H(+)</text>
        <dbReference type="Rhea" id="RHEA:67828"/>
        <dbReference type="ChEBI" id="CHEBI:15378"/>
        <dbReference type="ChEBI" id="CHEBI:58223"/>
        <dbReference type="ChEBI" id="CHEBI:137748"/>
        <dbReference type="ChEBI" id="CHEBI:176338"/>
        <dbReference type="ChEBI" id="CHEBI:176343"/>
        <dbReference type="EC" id="2.4.1.182"/>
    </reaction>
</comment>
<proteinExistence type="inferred from homology"/>
<evidence type="ECO:0000256" key="5">
    <source>
        <dbReference type="ARBA" id="ARBA00022516"/>
    </source>
</evidence>
<keyword evidence="8 11" id="KW-0808">Transferase</keyword>
<dbReference type="PANTHER" id="PTHR30372">
    <property type="entry name" value="LIPID-A-DISACCHARIDE SYNTHASE"/>
    <property type="match status" value="1"/>
</dbReference>
<name>A0A1L7AFB0_9PROT</name>
<sequence length="409" mass="43942">MTEAPLVYLVAGEASGDVLGARLIAALRAMRPDLRFAGVGGERMAEQGLESLFPMRELALMGLLEVLPNLRRLARRLDETVADIATRRPAVLVTIDAPSFALRVAARVRPTGVPVVHYVAPQVWAWKPWRVKKIARQVDRILALLPFEAPFFEKAGIPVSFVGHPVLESGADRGDAARFRARHGIGAEERVVLVMPGSRRTEVTRLLPIFGEALRRTEAHLPGLRPVVPLAGPVEEAVRAGTASWSPAPILVRDVAEKYDAFAAARESGGVGLIKSGTSSLEVSLAGVPMAVGYRVNPVTAEIVRRIIKVRFASIVNLLADAEVIPEYIQENCTPEKLSAELVRLLTEPAARARQEEGFARLLQQLRPGPGLLPSEAAARVVLAEIGARAPSSLPPPAESEPSLPAAGD</sequence>
<evidence type="ECO:0000256" key="11">
    <source>
        <dbReference type="HAMAP-Rule" id="MF_00392"/>
    </source>
</evidence>
<dbReference type="AlphaFoldDB" id="A0A1L7AFB0"/>
<dbReference type="Pfam" id="PF02684">
    <property type="entry name" value="LpxB"/>
    <property type="match status" value="1"/>
</dbReference>
<keyword evidence="5 11" id="KW-0444">Lipid biosynthesis</keyword>
<feature type="region of interest" description="Disordered" evidence="12">
    <location>
        <begin position="390"/>
        <end position="409"/>
    </location>
</feature>
<dbReference type="Proteomes" id="UP000185494">
    <property type="component" value="Chromosome 1"/>
</dbReference>
<evidence type="ECO:0000256" key="2">
    <source>
        <dbReference type="ARBA" id="ARBA00007868"/>
    </source>
</evidence>
<feature type="compositionally biased region" description="Low complexity" evidence="12">
    <location>
        <begin position="400"/>
        <end position="409"/>
    </location>
</feature>
<gene>
    <name evidence="11" type="primary">lpxB</name>
    <name evidence="13" type="ORF">RGI145_10595</name>
</gene>
<evidence type="ECO:0000256" key="7">
    <source>
        <dbReference type="ARBA" id="ARBA00022676"/>
    </source>
</evidence>
<evidence type="ECO:0000313" key="14">
    <source>
        <dbReference type="Proteomes" id="UP000185494"/>
    </source>
</evidence>
<dbReference type="PANTHER" id="PTHR30372:SF4">
    <property type="entry name" value="LIPID-A-DISACCHARIDE SYNTHASE, MITOCHONDRIAL-RELATED"/>
    <property type="match status" value="1"/>
</dbReference>
<dbReference type="NCBIfam" id="TIGR00215">
    <property type="entry name" value="lpxB"/>
    <property type="match status" value="1"/>
</dbReference>
<dbReference type="EMBL" id="CP015583">
    <property type="protein sequence ID" value="APT57478.1"/>
    <property type="molecule type" value="Genomic_DNA"/>
</dbReference>
<dbReference type="GO" id="GO:0016020">
    <property type="term" value="C:membrane"/>
    <property type="evidence" value="ECO:0007669"/>
    <property type="project" value="GOC"/>
</dbReference>
<reference evidence="13 14" key="1">
    <citation type="submission" date="2016-05" db="EMBL/GenBank/DDBJ databases">
        <title>Complete Genome and Methylome Analysis of Psychrotrophic Bacterial Isolates from Antarctic Lake Untersee.</title>
        <authorList>
            <person name="Fomenkov A."/>
            <person name="Akimov V.N."/>
            <person name="Vasilyeva L.V."/>
            <person name="Andersen D."/>
            <person name="Vincze T."/>
            <person name="Roberts R.J."/>
        </authorList>
    </citation>
    <scope>NUCLEOTIDE SEQUENCE [LARGE SCALE GENOMIC DNA]</scope>
    <source>
        <strain evidence="13 14">U14-5</strain>
    </source>
</reference>
<dbReference type="RefSeq" id="WP_075798315.1">
    <property type="nucleotide sequence ID" value="NZ_CP015583.1"/>
</dbReference>
<dbReference type="EC" id="2.4.1.182" evidence="3 11"/>
<evidence type="ECO:0000256" key="4">
    <source>
        <dbReference type="ARBA" id="ARBA00020902"/>
    </source>
</evidence>
<dbReference type="InterPro" id="IPR003835">
    <property type="entry name" value="Glyco_trans_19"/>
</dbReference>
<keyword evidence="6 11" id="KW-0441">Lipid A biosynthesis</keyword>
<evidence type="ECO:0000256" key="12">
    <source>
        <dbReference type="SAM" id="MobiDB-lite"/>
    </source>
</evidence>
<dbReference type="GO" id="GO:0009245">
    <property type="term" value="P:lipid A biosynthetic process"/>
    <property type="evidence" value="ECO:0007669"/>
    <property type="project" value="UniProtKB-UniRule"/>
</dbReference>
<comment type="function">
    <text evidence="1 11">Condensation of UDP-2,3-diacylglucosamine and 2,3-diacylglucosamine-1-phosphate to form lipid A disaccharide, a precursor of lipid A, a phosphorylated glycolipid that anchors the lipopolysaccharide to the outer membrane of the cell.</text>
</comment>
<dbReference type="HAMAP" id="MF_00392">
    <property type="entry name" value="LpxB"/>
    <property type="match status" value="1"/>
</dbReference>
<comment type="similarity">
    <text evidence="2 11">Belongs to the LpxB family.</text>
</comment>
<dbReference type="GO" id="GO:0005543">
    <property type="term" value="F:phospholipid binding"/>
    <property type="evidence" value="ECO:0007669"/>
    <property type="project" value="TreeGrafter"/>
</dbReference>
<evidence type="ECO:0000256" key="6">
    <source>
        <dbReference type="ARBA" id="ARBA00022556"/>
    </source>
</evidence>
<evidence type="ECO:0000256" key="8">
    <source>
        <dbReference type="ARBA" id="ARBA00022679"/>
    </source>
</evidence>
<dbReference type="GO" id="GO:0008915">
    <property type="term" value="F:lipid-A-disaccharide synthase activity"/>
    <property type="evidence" value="ECO:0007669"/>
    <property type="project" value="UniProtKB-UniRule"/>
</dbReference>